<proteinExistence type="predicted"/>
<keyword evidence="5" id="KW-1185">Reference proteome</keyword>
<gene>
    <name evidence="4" type="ORF">FY030_10665</name>
</gene>
<dbReference type="AlphaFoldDB" id="A0A5J6V5Q7"/>
<dbReference type="Pfam" id="PF13559">
    <property type="entry name" value="DUF4129"/>
    <property type="match status" value="1"/>
</dbReference>
<evidence type="ECO:0000256" key="2">
    <source>
        <dbReference type="SAM" id="Phobius"/>
    </source>
</evidence>
<evidence type="ECO:0000256" key="1">
    <source>
        <dbReference type="SAM" id="MobiDB-lite"/>
    </source>
</evidence>
<evidence type="ECO:0000259" key="3">
    <source>
        <dbReference type="Pfam" id="PF13559"/>
    </source>
</evidence>
<dbReference type="OrthoDB" id="3389322at2"/>
<dbReference type="KEGG" id="serw:FY030_10665"/>
<reference evidence="4 5" key="1">
    <citation type="submission" date="2019-09" db="EMBL/GenBank/DDBJ databases">
        <title>Serinicoccus pratensis sp. nov., isolated from meadow soil.</title>
        <authorList>
            <person name="Zhang W."/>
        </authorList>
    </citation>
    <scope>NUCLEOTIDE SEQUENCE [LARGE SCALE GENOMIC DNA]</scope>
    <source>
        <strain evidence="4 5">W204</strain>
    </source>
</reference>
<accession>A0A5J6V5Q7</accession>
<keyword evidence="2" id="KW-0812">Transmembrane</keyword>
<organism evidence="4 5">
    <name type="scientific">Ornithinimicrobium pratense</name>
    <dbReference type="NCBI Taxonomy" id="2593973"/>
    <lineage>
        <taxon>Bacteria</taxon>
        <taxon>Bacillati</taxon>
        <taxon>Actinomycetota</taxon>
        <taxon>Actinomycetes</taxon>
        <taxon>Micrococcales</taxon>
        <taxon>Ornithinimicrobiaceae</taxon>
        <taxon>Ornithinimicrobium</taxon>
    </lineage>
</organism>
<feature type="transmembrane region" description="Helical" evidence="2">
    <location>
        <begin position="72"/>
        <end position="92"/>
    </location>
</feature>
<keyword evidence="2" id="KW-0472">Membrane</keyword>
<evidence type="ECO:0000313" key="5">
    <source>
        <dbReference type="Proteomes" id="UP000326546"/>
    </source>
</evidence>
<name>A0A5J6V5Q7_9MICO</name>
<dbReference type="RefSeq" id="WP_158061488.1">
    <property type="nucleotide sequence ID" value="NZ_CP044427.1"/>
</dbReference>
<dbReference type="InterPro" id="IPR025403">
    <property type="entry name" value="TgpA-like_C"/>
</dbReference>
<dbReference type="EMBL" id="CP044427">
    <property type="protein sequence ID" value="QFG69105.1"/>
    <property type="molecule type" value="Genomic_DNA"/>
</dbReference>
<dbReference type="Proteomes" id="UP000326546">
    <property type="component" value="Chromosome"/>
</dbReference>
<feature type="domain" description="Protein-glutamine gamma-glutamyltransferase-like C-terminal" evidence="3">
    <location>
        <begin position="142"/>
        <end position="211"/>
    </location>
</feature>
<evidence type="ECO:0000313" key="4">
    <source>
        <dbReference type="EMBL" id="QFG69105.1"/>
    </source>
</evidence>
<keyword evidence="2" id="KW-1133">Transmembrane helix</keyword>
<feature type="region of interest" description="Disordered" evidence="1">
    <location>
        <begin position="1"/>
        <end position="21"/>
    </location>
</feature>
<protein>
    <submittedName>
        <fullName evidence="4">DUF4129 domain-containing protein</fullName>
    </submittedName>
</protein>
<sequence>MQRTTAPLAGPAEVHVRTGPPLLPDGDEARRLLQEELARGDYQLQESWVARAWRWFTDLFSGLGGVGPLPGWVTWVLLALVLVAVLAVLAFATRDRWRTARLTRHGTPGAVLEGPLRAAAEHRKEAAAALTAGHLDRAVLEAYRAVAAGAVERTLLDDRPGRTAHELATGLAPVFPDARAELLAAADAFDAVRYGDQRATAEQARQVVDLDARLHSARPALAATT</sequence>